<reference evidence="4 5" key="1">
    <citation type="journal article" date="2005" name="Science">
        <title>The genome sequence of Trypanosoma cruzi, etiologic agent of Chagas disease.</title>
        <authorList>
            <person name="El-Sayed N.M."/>
            <person name="Myler P.J."/>
            <person name="Bartholomeu D.C."/>
            <person name="Nilsson D."/>
            <person name="Aggarwal G."/>
            <person name="Tran A.N."/>
            <person name="Ghedin E."/>
            <person name="Worthey E.A."/>
            <person name="Delcher A.L."/>
            <person name="Blandin G."/>
            <person name="Westenberger S.J."/>
            <person name="Caler E."/>
            <person name="Cerqueira G.C."/>
            <person name="Branche C."/>
            <person name="Haas B."/>
            <person name="Anupama A."/>
            <person name="Arner E."/>
            <person name="Aslund L."/>
            <person name="Attipoe P."/>
            <person name="Bontempi E."/>
            <person name="Bringaud F."/>
            <person name="Burton P."/>
            <person name="Cadag E."/>
            <person name="Campbell D.A."/>
            <person name="Carrington M."/>
            <person name="Crabtree J."/>
            <person name="Darban H."/>
            <person name="da Silveira J.F."/>
            <person name="de Jong P."/>
            <person name="Edwards K."/>
            <person name="Englund P.T."/>
            <person name="Fazelina G."/>
            <person name="Feldblyum T."/>
            <person name="Ferella M."/>
            <person name="Frasch A.C."/>
            <person name="Gull K."/>
            <person name="Horn D."/>
            <person name="Hou L."/>
            <person name="Huang Y."/>
            <person name="Kindlund E."/>
            <person name="Klingbeil M."/>
            <person name="Kluge S."/>
            <person name="Koo H."/>
            <person name="Lacerda D."/>
            <person name="Levin M.J."/>
            <person name="Lorenzi H."/>
            <person name="Louie T."/>
            <person name="Machado C.R."/>
            <person name="McCulloch R."/>
            <person name="McKenna A."/>
            <person name="Mizuno Y."/>
            <person name="Mottram J.C."/>
            <person name="Nelson S."/>
            <person name="Ochaya S."/>
            <person name="Osoegawa K."/>
            <person name="Pai G."/>
            <person name="Parsons M."/>
            <person name="Pentony M."/>
            <person name="Pettersson U."/>
            <person name="Pop M."/>
            <person name="Ramirez J.L."/>
            <person name="Rinta J."/>
            <person name="Robertson L."/>
            <person name="Salzberg S.L."/>
            <person name="Sanchez D.O."/>
            <person name="Seyler A."/>
            <person name="Sharma R."/>
            <person name="Shetty J."/>
            <person name="Simpson A.J."/>
            <person name="Sisk E."/>
            <person name="Tammi M.T."/>
            <person name="Tarleton R."/>
            <person name="Teixeira S."/>
            <person name="Van Aken S."/>
            <person name="Vogt C."/>
            <person name="Ward P.N."/>
            <person name="Wickstead B."/>
            <person name="Wortman J."/>
            <person name="White O."/>
            <person name="Fraser C.M."/>
            <person name="Stuart K.D."/>
            <person name="Andersson B."/>
        </authorList>
    </citation>
    <scope>NUCLEOTIDE SEQUENCE [LARGE SCALE GENOMIC DNA]</scope>
    <source>
        <strain evidence="4 5">CL Brener</strain>
    </source>
</reference>
<feature type="transmembrane region" description="Helical" evidence="2">
    <location>
        <begin position="42"/>
        <end position="62"/>
    </location>
</feature>
<evidence type="ECO:0000259" key="3">
    <source>
        <dbReference type="Pfam" id="PF13439"/>
    </source>
</evidence>
<dbReference type="Pfam" id="PF13692">
    <property type="entry name" value="Glyco_trans_1_4"/>
    <property type="match status" value="1"/>
</dbReference>
<dbReference type="PANTHER" id="PTHR46686">
    <property type="entry name" value="GLYCOSYLTRANSFERASE"/>
    <property type="match status" value="1"/>
</dbReference>
<name>Q4D163_TRYCC</name>
<dbReference type="RefSeq" id="XP_808114.1">
    <property type="nucleotide sequence ID" value="XM_803021.1"/>
</dbReference>
<dbReference type="GO" id="GO:0016740">
    <property type="term" value="F:transferase activity"/>
    <property type="evidence" value="ECO:0007669"/>
    <property type="project" value="UniProtKB-KW"/>
</dbReference>
<dbReference type="SUPFAM" id="SSF53756">
    <property type="entry name" value="UDP-Glycosyltransferase/glycogen phosphorylase"/>
    <property type="match status" value="1"/>
</dbReference>
<dbReference type="AlphaFoldDB" id="Q4D163"/>
<accession>Q4D163</accession>
<dbReference type="Proteomes" id="UP000002296">
    <property type="component" value="Unassembled WGS sequence"/>
</dbReference>
<dbReference type="Pfam" id="PF13439">
    <property type="entry name" value="Glyco_transf_4"/>
    <property type="match status" value="1"/>
</dbReference>
<dbReference type="SMR" id="Q4D163"/>
<proteinExistence type="predicted"/>
<dbReference type="GeneID" id="3538464"/>
<comment type="caution">
    <text evidence="4">The sequence shown here is derived from an EMBL/GenBank/DDBJ whole genome shotgun (WGS) entry which is preliminary data.</text>
</comment>
<dbReference type="eggNOG" id="ENOG502QSN0">
    <property type="taxonomic scope" value="Eukaryota"/>
</dbReference>
<organism evidence="4 5">
    <name type="scientific">Trypanosoma cruzi (strain CL Brener)</name>
    <dbReference type="NCBI Taxonomy" id="353153"/>
    <lineage>
        <taxon>Eukaryota</taxon>
        <taxon>Discoba</taxon>
        <taxon>Euglenozoa</taxon>
        <taxon>Kinetoplastea</taxon>
        <taxon>Metakinetoplastina</taxon>
        <taxon>Trypanosomatida</taxon>
        <taxon>Trypanosomatidae</taxon>
        <taxon>Trypanosoma</taxon>
        <taxon>Schizotrypanum</taxon>
    </lineage>
</organism>
<sequence>MNRGAISEKNKQTNKQTPPFMVGSDTPRMGGLILFRMSRKSFLFLMVFFLWLTFFCTQLFLLKHVENAEYRTEFQPISSTVIQVTQPLNGDGVQEKSCVLRTVEKYTRYAAEAVAAAGKIQHRSRLRIAAFTRLWIAPIHKSGGMQLHAFQIYSQLAARGHYVHVFVTGPPGNYRRELMYCADPENNTARVCKNPEARLVVQQVPSSENMGYSVAWMNNCVKAFNILHTKQPFDVVHSESWAAVPNIYQLRLPFAVTWHGSMLDWFRNELNRIAHNYRVGRKAPGREMWKRMRDLAKAVAMEEYMLLTIPQHIVISDTAERDLVEMQHVPRERIALIYNGVNTGIFHSREGTWMRDAFLRSHGVPPEHFVVGCGGRLVEIKGHLQLSHAMRHIMEQYRNVTLLVTGEGAMGNIYASMRMEGLSVVQLGMLSQEELGTFYHAIDVFVDPFYQHHGLNTVMIEAALSEVPLVVTALGGALSVVPCTDYGRLFTVGDVMGLAREILYYMLHPDEAKATARRARERAMKLFSSNVMVMHYESLLYRLVDHPPTLPNMTGDVVCIPVYPALCYREVS</sequence>
<dbReference type="PANTHER" id="PTHR46686:SF2">
    <property type="entry name" value="GLYCOSYLTRANSFERASE"/>
    <property type="match status" value="1"/>
</dbReference>
<evidence type="ECO:0000313" key="4">
    <source>
        <dbReference type="EMBL" id="EAN86263.1"/>
    </source>
</evidence>
<keyword evidence="2" id="KW-0472">Membrane</keyword>
<keyword evidence="5" id="KW-1185">Reference proteome</keyword>
<keyword evidence="2" id="KW-1133">Transmembrane helix</keyword>
<dbReference type="InterPro" id="IPR028098">
    <property type="entry name" value="Glyco_trans_4-like_N"/>
</dbReference>
<feature type="domain" description="Glycosyltransferase subfamily 4-like N-terminal" evidence="3">
    <location>
        <begin position="143"/>
        <end position="343"/>
    </location>
</feature>
<keyword evidence="4" id="KW-0808">Transferase</keyword>
<evidence type="ECO:0000256" key="2">
    <source>
        <dbReference type="SAM" id="Phobius"/>
    </source>
</evidence>
<dbReference type="CDD" id="cd03801">
    <property type="entry name" value="GT4_PimA-like"/>
    <property type="match status" value="1"/>
</dbReference>
<dbReference type="KEGG" id="tcr:509745.20"/>
<dbReference type="OMA" id="CGYPAEF"/>
<feature type="region of interest" description="Disordered" evidence="1">
    <location>
        <begin position="1"/>
        <end position="21"/>
    </location>
</feature>
<keyword evidence="2" id="KW-0812">Transmembrane</keyword>
<dbReference type="PaxDb" id="353153-Q4D163"/>
<evidence type="ECO:0000256" key="1">
    <source>
        <dbReference type="SAM" id="MobiDB-lite"/>
    </source>
</evidence>
<protein>
    <submittedName>
        <fullName evidence="4">Glycosyl transferase-like, putative</fullName>
    </submittedName>
</protein>
<dbReference type="InParanoid" id="Q4D163"/>
<gene>
    <name evidence="4" type="ORF">Tc00.1047053509745.20</name>
</gene>
<dbReference type="EMBL" id="AAHK01001257">
    <property type="protein sequence ID" value="EAN86263.1"/>
    <property type="molecule type" value="Genomic_DNA"/>
</dbReference>
<feature type="compositionally biased region" description="Basic and acidic residues" evidence="1">
    <location>
        <begin position="1"/>
        <end position="11"/>
    </location>
</feature>
<dbReference type="STRING" id="353153.Q4D163"/>
<dbReference type="Gene3D" id="3.40.50.2000">
    <property type="entry name" value="Glycogen Phosphorylase B"/>
    <property type="match status" value="2"/>
</dbReference>
<evidence type="ECO:0000313" key="5">
    <source>
        <dbReference type="Proteomes" id="UP000002296"/>
    </source>
</evidence>